<protein>
    <submittedName>
        <fullName evidence="3">DUF4129 domain-containing protein</fullName>
    </submittedName>
</protein>
<dbReference type="Proteomes" id="UP001442494">
    <property type="component" value="Unassembled WGS sequence"/>
</dbReference>
<organism evidence="3 4">
    <name type="scientific">Funiculus sociatus GB2-A5</name>
    <dbReference type="NCBI Taxonomy" id="2933946"/>
    <lineage>
        <taxon>Bacteria</taxon>
        <taxon>Bacillati</taxon>
        <taxon>Cyanobacteriota</taxon>
        <taxon>Cyanophyceae</taxon>
        <taxon>Coleofasciculales</taxon>
        <taxon>Coleofasciculaceae</taxon>
        <taxon>Funiculus</taxon>
    </lineage>
</organism>
<dbReference type="EMBL" id="JAMPKK010000087">
    <property type="protein sequence ID" value="MEP0867791.1"/>
    <property type="molecule type" value="Genomic_DNA"/>
</dbReference>
<reference evidence="3 4" key="1">
    <citation type="submission" date="2022-04" db="EMBL/GenBank/DDBJ databases">
        <title>Positive selection, recombination, and allopatry shape intraspecific diversity of widespread and dominant cyanobacteria.</title>
        <authorList>
            <person name="Wei J."/>
            <person name="Shu W."/>
            <person name="Hu C."/>
        </authorList>
    </citation>
    <scope>NUCLEOTIDE SEQUENCE [LARGE SCALE GENOMIC DNA]</scope>
    <source>
        <strain evidence="3 4">GB2-A5</strain>
    </source>
</reference>
<dbReference type="Pfam" id="PF13559">
    <property type="entry name" value="DUF4129"/>
    <property type="match status" value="1"/>
</dbReference>
<sequence>MSDLQNVACYTDINKLMPTGSFEKNSFSWQVQQLQQRIQEWGETINFPGLNKMSLPSWLNSPILQTIAKVAFWTLLGLFLIWAIWQIGQMLRPYFYPTRTQPKQSDATTKRSENELSLARWLERSQKFQQQGNYREACLCLYMAMLQRLSDTGIVPHQPSRTDGEYLKLIQNLPQQNPYKILLMTHQQLCFGNGEASRSVFDKCQQAYREIETL</sequence>
<keyword evidence="1" id="KW-1133">Transmembrane helix</keyword>
<name>A0ABV0JWF9_9CYAN</name>
<feature type="domain" description="Protein-glutamine gamma-glutamyltransferase-like C-terminal" evidence="2">
    <location>
        <begin position="141"/>
        <end position="209"/>
    </location>
</feature>
<evidence type="ECO:0000256" key="1">
    <source>
        <dbReference type="SAM" id="Phobius"/>
    </source>
</evidence>
<gene>
    <name evidence="3" type="ORF">NDI37_25425</name>
</gene>
<keyword evidence="4" id="KW-1185">Reference proteome</keyword>
<comment type="caution">
    <text evidence="3">The sequence shown here is derived from an EMBL/GenBank/DDBJ whole genome shotgun (WGS) entry which is preliminary data.</text>
</comment>
<keyword evidence="1" id="KW-0472">Membrane</keyword>
<feature type="transmembrane region" description="Helical" evidence="1">
    <location>
        <begin position="63"/>
        <end position="85"/>
    </location>
</feature>
<evidence type="ECO:0000313" key="3">
    <source>
        <dbReference type="EMBL" id="MEP0867791.1"/>
    </source>
</evidence>
<proteinExistence type="predicted"/>
<evidence type="ECO:0000259" key="2">
    <source>
        <dbReference type="Pfam" id="PF13559"/>
    </source>
</evidence>
<evidence type="ECO:0000313" key="4">
    <source>
        <dbReference type="Proteomes" id="UP001442494"/>
    </source>
</evidence>
<accession>A0ABV0JWF9</accession>
<dbReference type="InterPro" id="IPR025403">
    <property type="entry name" value="TgpA-like_C"/>
</dbReference>
<keyword evidence="1" id="KW-0812">Transmembrane</keyword>